<accession>A0A1B5KX15</accession>
<dbReference type="EMBL" id="BBTG02000015">
    <property type="protein sequence ID" value="GAO14535.1"/>
    <property type="molecule type" value="Genomic_DNA"/>
</dbReference>
<evidence type="ECO:0000313" key="2">
    <source>
        <dbReference type="Proteomes" id="UP000054053"/>
    </source>
</evidence>
<dbReference type="AlphaFoldDB" id="A0A1B5KX15"/>
<reference evidence="2" key="1">
    <citation type="journal article" date="2016" name="Genome Announc.">
        <title>Genome sequence of Ustilaginoidea virens IPU010, a rice pathogenic fungus causing false smut.</title>
        <authorList>
            <person name="Kumagai T."/>
            <person name="Ishii T."/>
            <person name="Terai G."/>
            <person name="Umemura M."/>
            <person name="Machida M."/>
            <person name="Asai K."/>
        </authorList>
    </citation>
    <scope>NUCLEOTIDE SEQUENCE [LARGE SCALE GENOMIC DNA]</scope>
    <source>
        <strain evidence="2">IPU010</strain>
    </source>
</reference>
<organism evidence="1 2">
    <name type="scientific">Ustilaginoidea virens</name>
    <name type="common">Rice false smut fungus</name>
    <name type="synonym">Villosiclava virens</name>
    <dbReference type="NCBI Taxonomy" id="1159556"/>
    <lineage>
        <taxon>Eukaryota</taxon>
        <taxon>Fungi</taxon>
        <taxon>Dikarya</taxon>
        <taxon>Ascomycota</taxon>
        <taxon>Pezizomycotina</taxon>
        <taxon>Sordariomycetes</taxon>
        <taxon>Hypocreomycetidae</taxon>
        <taxon>Hypocreales</taxon>
        <taxon>Clavicipitaceae</taxon>
        <taxon>Ustilaginoidea</taxon>
    </lineage>
</organism>
<evidence type="ECO:0000313" key="1">
    <source>
        <dbReference type="EMBL" id="GAO14535.1"/>
    </source>
</evidence>
<comment type="caution">
    <text evidence="1">The sequence shown here is derived from an EMBL/GenBank/DDBJ whole genome shotgun (WGS) entry which is preliminary data.</text>
</comment>
<name>A0A1B5KX15_USTVR</name>
<proteinExistence type="predicted"/>
<sequence>MTDKARGVPQGGSQRVDPERRGVVVVVVVVVSSWGVRERREEGAGAGAVRVPKAFGQAPYACVAVM</sequence>
<gene>
    <name evidence="1" type="ORF">UVI_02032460</name>
</gene>
<dbReference type="Proteomes" id="UP000054053">
    <property type="component" value="Unassembled WGS sequence"/>
</dbReference>
<protein>
    <submittedName>
        <fullName evidence="1">Uncharacterized protein</fullName>
    </submittedName>
</protein>